<dbReference type="GO" id="GO:0016705">
    <property type="term" value="F:oxidoreductase activity, acting on paired donors, with incorporation or reduction of molecular oxygen"/>
    <property type="evidence" value="ECO:0007669"/>
    <property type="project" value="InterPro"/>
</dbReference>
<accession>A0AA41QX16</accession>
<evidence type="ECO:0000256" key="1">
    <source>
        <dbReference type="ARBA" id="ARBA00023002"/>
    </source>
</evidence>
<dbReference type="Proteomes" id="UP001165341">
    <property type="component" value="Unassembled WGS sequence"/>
</dbReference>
<dbReference type="InterPro" id="IPR036661">
    <property type="entry name" value="Luciferase-like_sf"/>
</dbReference>
<dbReference type="CDD" id="cd01097">
    <property type="entry name" value="Tetrahydromethanopterin_reductase"/>
    <property type="match status" value="1"/>
</dbReference>
<name>A0AA41QX16_9MICO</name>
<dbReference type="InterPro" id="IPR011251">
    <property type="entry name" value="Luciferase-like_dom"/>
</dbReference>
<feature type="domain" description="Luciferase-like" evidence="2">
    <location>
        <begin position="15"/>
        <end position="237"/>
    </location>
</feature>
<dbReference type="EMBL" id="JALGAR010000003">
    <property type="protein sequence ID" value="MCI4658842.1"/>
    <property type="molecule type" value="Genomic_DNA"/>
</dbReference>
<protein>
    <submittedName>
        <fullName evidence="3">LLM class flavin-dependent oxidoreductase</fullName>
    </submittedName>
</protein>
<proteinExistence type="predicted"/>
<reference evidence="3" key="1">
    <citation type="submission" date="2022-03" db="EMBL/GenBank/DDBJ databases">
        <title>Cryobacterium sp. nov. strain ZS14-85, isolated from Antarctic soil.</title>
        <authorList>
            <person name="Li J."/>
            <person name="Niu G."/>
        </authorList>
    </citation>
    <scope>NUCLEOTIDE SEQUENCE</scope>
    <source>
        <strain evidence="3">ZS14-85</strain>
    </source>
</reference>
<dbReference type="SUPFAM" id="SSF51679">
    <property type="entry name" value="Bacterial luciferase-like"/>
    <property type="match status" value="1"/>
</dbReference>
<organism evidence="3 4">
    <name type="scientific">Cryobacterium zhongshanensis</name>
    <dbReference type="NCBI Taxonomy" id="2928153"/>
    <lineage>
        <taxon>Bacteria</taxon>
        <taxon>Bacillati</taxon>
        <taxon>Actinomycetota</taxon>
        <taxon>Actinomycetes</taxon>
        <taxon>Micrococcales</taxon>
        <taxon>Microbacteriaceae</taxon>
        <taxon>Cryobacterium</taxon>
    </lineage>
</organism>
<evidence type="ECO:0000313" key="4">
    <source>
        <dbReference type="Proteomes" id="UP001165341"/>
    </source>
</evidence>
<dbReference type="PANTHER" id="PTHR43244:SF1">
    <property type="entry name" value="5,10-METHYLENETETRAHYDROMETHANOPTERIN REDUCTASE"/>
    <property type="match status" value="1"/>
</dbReference>
<gene>
    <name evidence="3" type="ORF">MQH31_13605</name>
</gene>
<dbReference type="InterPro" id="IPR050564">
    <property type="entry name" value="F420-G6PD/mer"/>
</dbReference>
<dbReference type="Gene3D" id="3.20.20.30">
    <property type="entry name" value="Luciferase-like domain"/>
    <property type="match status" value="1"/>
</dbReference>
<evidence type="ECO:0000313" key="3">
    <source>
        <dbReference type="EMBL" id="MCI4658842.1"/>
    </source>
</evidence>
<keyword evidence="4" id="KW-1185">Reference proteome</keyword>
<dbReference type="RefSeq" id="WP_243012477.1">
    <property type="nucleotide sequence ID" value="NZ_JALGAR010000003.1"/>
</dbReference>
<comment type="caution">
    <text evidence="3">The sequence shown here is derived from an EMBL/GenBank/DDBJ whole genome shotgun (WGS) entry which is preliminary data.</text>
</comment>
<evidence type="ECO:0000259" key="2">
    <source>
        <dbReference type="Pfam" id="PF00296"/>
    </source>
</evidence>
<keyword evidence="1" id="KW-0560">Oxidoreductase</keyword>
<dbReference type="Pfam" id="PF00296">
    <property type="entry name" value="Bac_luciferase"/>
    <property type="match status" value="1"/>
</dbReference>
<sequence>MTDYGTTLSFGTFVTPSAADPASTVALAVATERAGLDLVTFQDHPYQPKFLDTWTLLSWVGARTERVQLAGDVHNLPLRPPAVLARSAASLDLLTGGRVALGLGTGGFWDAIVSMGEERRTPGEAVSALAEAIGVIRDIWDTDTHGAIYRDGEYYRLVGARRGPTPAHPIPIWLGAYKPRMLRLVGTAADGWLPSLGRFDSLAALGEGNARIDAAAIASGREPSSIRRLLNVSLADARPEYLAELALDYGFDTFIVASDDANEIRRIGAEVAPATNALVAAARH</sequence>
<dbReference type="AlphaFoldDB" id="A0AA41QX16"/>
<dbReference type="PANTHER" id="PTHR43244">
    <property type="match status" value="1"/>
</dbReference>